<keyword evidence="3" id="KW-1185">Reference proteome</keyword>
<accession>B3NPB3</accession>
<feature type="compositionally biased region" description="Low complexity" evidence="1">
    <location>
        <begin position="292"/>
        <end position="311"/>
    </location>
</feature>
<dbReference type="OrthoDB" id="7863186at2759"/>
<dbReference type="Proteomes" id="UP000008711">
    <property type="component" value="Unassembled WGS sequence"/>
</dbReference>
<feature type="compositionally biased region" description="Basic and acidic residues" evidence="1">
    <location>
        <begin position="382"/>
        <end position="400"/>
    </location>
</feature>
<feature type="compositionally biased region" description="Basic and acidic residues" evidence="1">
    <location>
        <begin position="446"/>
        <end position="462"/>
    </location>
</feature>
<dbReference type="eggNOG" id="ENOG502SC2Y">
    <property type="taxonomic scope" value="Eukaryota"/>
</dbReference>
<dbReference type="EMBL" id="CH954179">
    <property type="protein sequence ID" value="EDV56776.2"/>
    <property type="molecule type" value="Genomic_DNA"/>
</dbReference>
<feature type="region of interest" description="Disordered" evidence="1">
    <location>
        <begin position="290"/>
        <end position="465"/>
    </location>
</feature>
<dbReference type="AlphaFoldDB" id="B3NPB3"/>
<dbReference type="HOGENOM" id="CLU_035278_0_0_1"/>
<reference evidence="2 3" key="1">
    <citation type="journal article" date="2007" name="Nature">
        <title>Evolution of genes and genomes on the Drosophila phylogeny.</title>
        <authorList>
            <consortium name="Drosophila 12 Genomes Consortium"/>
            <person name="Clark A.G."/>
            <person name="Eisen M.B."/>
            <person name="Smith D.R."/>
            <person name="Bergman C.M."/>
            <person name="Oliver B."/>
            <person name="Markow T.A."/>
            <person name="Kaufman T.C."/>
            <person name="Kellis M."/>
            <person name="Gelbart W."/>
            <person name="Iyer V.N."/>
            <person name="Pollard D.A."/>
            <person name="Sackton T.B."/>
            <person name="Larracuente A.M."/>
            <person name="Singh N.D."/>
            <person name="Abad J.P."/>
            <person name="Abt D.N."/>
            <person name="Adryan B."/>
            <person name="Aguade M."/>
            <person name="Akashi H."/>
            <person name="Anderson W.W."/>
            <person name="Aquadro C.F."/>
            <person name="Ardell D.H."/>
            <person name="Arguello R."/>
            <person name="Artieri C.G."/>
            <person name="Barbash D.A."/>
            <person name="Barker D."/>
            <person name="Barsanti P."/>
            <person name="Batterham P."/>
            <person name="Batzoglou S."/>
            <person name="Begun D."/>
            <person name="Bhutkar A."/>
            <person name="Blanco E."/>
            <person name="Bosak S.A."/>
            <person name="Bradley R.K."/>
            <person name="Brand A.D."/>
            <person name="Brent M.R."/>
            <person name="Brooks A.N."/>
            <person name="Brown R.H."/>
            <person name="Butlin R.K."/>
            <person name="Caggese C."/>
            <person name="Calvi B.R."/>
            <person name="Bernardo de Carvalho A."/>
            <person name="Caspi A."/>
            <person name="Castrezana S."/>
            <person name="Celniker S.E."/>
            <person name="Chang J.L."/>
            <person name="Chapple C."/>
            <person name="Chatterji S."/>
            <person name="Chinwalla A."/>
            <person name="Civetta A."/>
            <person name="Clifton S.W."/>
            <person name="Comeron J.M."/>
            <person name="Costello J.C."/>
            <person name="Coyne J.A."/>
            <person name="Daub J."/>
            <person name="David R.G."/>
            <person name="Delcher A.L."/>
            <person name="Delehaunty K."/>
            <person name="Do C.B."/>
            <person name="Ebling H."/>
            <person name="Edwards K."/>
            <person name="Eickbush T."/>
            <person name="Evans J.D."/>
            <person name="Filipski A."/>
            <person name="Findeiss S."/>
            <person name="Freyhult E."/>
            <person name="Fulton L."/>
            <person name="Fulton R."/>
            <person name="Garcia A.C."/>
            <person name="Gardiner A."/>
            <person name="Garfield D.A."/>
            <person name="Garvin B.E."/>
            <person name="Gibson G."/>
            <person name="Gilbert D."/>
            <person name="Gnerre S."/>
            <person name="Godfrey J."/>
            <person name="Good R."/>
            <person name="Gotea V."/>
            <person name="Gravely B."/>
            <person name="Greenberg A.J."/>
            <person name="Griffiths-Jones S."/>
            <person name="Gross S."/>
            <person name="Guigo R."/>
            <person name="Gustafson E.A."/>
            <person name="Haerty W."/>
            <person name="Hahn M.W."/>
            <person name="Halligan D.L."/>
            <person name="Halpern A.L."/>
            <person name="Halter G.M."/>
            <person name="Han M.V."/>
            <person name="Heger A."/>
            <person name="Hillier L."/>
            <person name="Hinrichs A.S."/>
            <person name="Holmes I."/>
            <person name="Hoskins R.A."/>
            <person name="Hubisz M.J."/>
            <person name="Hultmark D."/>
            <person name="Huntley M.A."/>
            <person name="Jaffe D.B."/>
            <person name="Jagadeeshan S."/>
            <person name="Jeck W.R."/>
            <person name="Johnson J."/>
            <person name="Jones C.D."/>
            <person name="Jordan W.C."/>
            <person name="Karpen G.H."/>
            <person name="Kataoka E."/>
            <person name="Keightley P.D."/>
            <person name="Kheradpour P."/>
            <person name="Kirkness E.F."/>
            <person name="Koerich L.B."/>
            <person name="Kristiansen K."/>
            <person name="Kudrna D."/>
            <person name="Kulathinal R.J."/>
            <person name="Kumar S."/>
            <person name="Kwok R."/>
            <person name="Lander E."/>
            <person name="Langley C.H."/>
            <person name="Lapoint R."/>
            <person name="Lazzaro B.P."/>
            <person name="Lee S.J."/>
            <person name="Levesque L."/>
            <person name="Li R."/>
            <person name="Lin C.F."/>
            <person name="Lin M.F."/>
            <person name="Lindblad-Toh K."/>
            <person name="Llopart A."/>
            <person name="Long M."/>
            <person name="Low L."/>
            <person name="Lozovsky E."/>
            <person name="Lu J."/>
            <person name="Luo M."/>
            <person name="Machado C.A."/>
            <person name="Makalowski W."/>
            <person name="Marzo M."/>
            <person name="Matsuda M."/>
            <person name="Matzkin L."/>
            <person name="McAllister B."/>
            <person name="McBride C.S."/>
            <person name="McKernan B."/>
            <person name="McKernan K."/>
            <person name="Mendez-Lago M."/>
            <person name="Minx P."/>
            <person name="Mollenhauer M.U."/>
            <person name="Montooth K."/>
            <person name="Mount S.M."/>
            <person name="Mu X."/>
            <person name="Myers E."/>
            <person name="Negre B."/>
            <person name="Newfeld S."/>
            <person name="Nielsen R."/>
            <person name="Noor M.A."/>
            <person name="O'Grady P."/>
            <person name="Pachter L."/>
            <person name="Papaceit M."/>
            <person name="Parisi M.J."/>
            <person name="Parisi M."/>
            <person name="Parts L."/>
            <person name="Pedersen J.S."/>
            <person name="Pesole G."/>
            <person name="Phillippy A.M."/>
            <person name="Ponting C.P."/>
            <person name="Pop M."/>
            <person name="Porcelli D."/>
            <person name="Powell J.R."/>
            <person name="Prohaska S."/>
            <person name="Pruitt K."/>
            <person name="Puig M."/>
            <person name="Quesneville H."/>
            <person name="Ram K.R."/>
            <person name="Rand D."/>
            <person name="Rasmussen M.D."/>
            <person name="Reed L.K."/>
            <person name="Reenan R."/>
            <person name="Reily A."/>
            <person name="Remington K.A."/>
            <person name="Rieger T.T."/>
            <person name="Ritchie M.G."/>
            <person name="Robin C."/>
            <person name="Rogers Y.H."/>
            <person name="Rohde C."/>
            <person name="Rozas J."/>
            <person name="Rubenfield M.J."/>
            <person name="Ruiz A."/>
            <person name="Russo S."/>
            <person name="Salzberg S.L."/>
            <person name="Sanchez-Gracia A."/>
            <person name="Saranga D.J."/>
            <person name="Sato H."/>
            <person name="Schaeffer S.W."/>
            <person name="Schatz M.C."/>
            <person name="Schlenke T."/>
            <person name="Schwartz R."/>
            <person name="Segarra C."/>
            <person name="Singh R.S."/>
            <person name="Sirot L."/>
            <person name="Sirota M."/>
            <person name="Sisneros N.B."/>
            <person name="Smith C.D."/>
            <person name="Smith T.F."/>
            <person name="Spieth J."/>
            <person name="Stage D.E."/>
            <person name="Stark A."/>
            <person name="Stephan W."/>
            <person name="Strausberg R.L."/>
            <person name="Strempel S."/>
            <person name="Sturgill D."/>
            <person name="Sutton G."/>
            <person name="Sutton G.G."/>
            <person name="Tao W."/>
            <person name="Teichmann S."/>
            <person name="Tobari Y.N."/>
            <person name="Tomimura Y."/>
            <person name="Tsolas J.M."/>
            <person name="Valente V.L."/>
            <person name="Venter E."/>
            <person name="Venter J.C."/>
            <person name="Vicario S."/>
            <person name="Vieira F.G."/>
            <person name="Vilella A.J."/>
            <person name="Villasante A."/>
            <person name="Walenz B."/>
            <person name="Wang J."/>
            <person name="Wasserman M."/>
            <person name="Watts T."/>
            <person name="Wilson D."/>
            <person name="Wilson R.K."/>
            <person name="Wing R.A."/>
            <person name="Wolfner M.F."/>
            <person name="Wong A."/>
            <person name="Wong G.K."/>
            <person name="Wu C.I."/>
            <person name="Wu G."/>
            <person name="Yamamoto D."/>
            <person name="Yang H.P."/>
            <person name="Yang S.P."/>
            <person name="Yorke J.A."/>
            <person name="Yoshida K."/>
            <person name="Zdobnov E."/>
            <person name="Zhang P."/>
            <person name="Zhang Y."/>
            <person name="Zimin A.V."/>
            <person name="Baldwin J."/>
            <person name="Abdouelleil A."/>
            <person name="Abdulkadir J."/>
            <person name="Abebe A."/>
            <person name="Abera B."/>
            <person name="Abreu J."/>
            <person name="Acer S.C."/>
            <person name="Aftuck L."/>
            <person name="Alexander A."/>
            <person name="An P."/>
            <person name="Anderson E."/>
            <person name="Anderson S."/>
            <person name="Arachi H."/>
            <person name="Azer M."/>
            <person name="Bachantsang P."/>
            <person name="Barry A."/>
            <person name="Bayul T."/>
            <person name="Berlin A."/>
            <person name="Bessette D."/>
            <person name="Bloom T."/>
            <person name="Blye J."/>
            <person name="Boguslavskiy L."/>
            <person name="Bonnet C."/>
            <person name="Boukhgalter B."/>
            <person name="Bourzgui I."/>
            <person name="Brown A."/>
            <person name="Cahill P."/>
            <person name="Channer S."/>
            <person name="Cheshatsang Y."/>
            <person name="Chuda L."/>
            <person name="Citroen M."/>
            <person name="Collymore A."/>
            <person name="Cooke P."/>
            <person name="Costello M."/>
            <person name="D'Aco K."/>
            <person name="Daza R."/>
            <person name="De Haan G."/>
            <person name="DeGray S."/>
            <person name="DeMaso C."/>
            <person name="Dhargay N."/>
            <person name="Dooley K."/>
            <person name="Dooley E."/>
            <person name="Doricent M."/>
            <person name="Dorje P."/>
            <person name="Dorjee K."/>
            <person name="Dupes A."/>
            <person name="Elong R."/>
            <person name="Falk J."/>
            <person name="Farina A."/>
            <person name="Faro S."/>
            <person name="Ferguson D."/>
            <person name="Fisher S."/>
            <person name="Foley C.D."/>
            <person name="Franke A."/>
            <person name="Friedrich D."/>
            <person name="Gadbois L."/>
            <person name="Gearin G."/>
            <person name="Gearin C.R."/>
            <person name="Giannoukos G."/>
            <person name="Goode T."/>
            <person name="Graham J."/>
            <person name="Grandbois E."/>
            <person name="Grewal S."/>
            <person name="Gyaltsen K."/>
            <person name="Hafez N."/>
            <person name="Hagos B."/>
            <person name="Hall J."/>
            <person name="Henson C."/>
            <person name="Hollinger A."/>
            <person name="Honan T."/>
            <person name="Huard M.D."/>
            <person name="Hughes L."/>
            <person name="Hurhula B."/>
            <person name="Husby M.E."/>
            <person name="Kamat A."/>
            <person name="Kanga B."/>
            <person name="Kashin S."/>
            <person name="Khazanovich D."/>
            <person name="Kisner P."/>
            <person name="Lance K."/>
            <person name="Lara M."/>
            <person name="Lee W."/>
            <person name="Lennon N."/>
            <person name="Letendre F."/>
            <person name="LeVine R."/>
            <person name="Lipovsky A."/>
            <person name="Liu X."/>
            <person name="Liu J."/>
            <person name="Liu S."/>
            <person name="Lokyitsang T."/>
            <person name="Lokyitsang Y."/>
            <person name="Lubonja R."/>
            <person name="Lui A."/>
            <person name="MacDonald P."/>
            <person name="Magnisalis V."/>
            <person name="Maru K."/>
            <person name="Matthews C."/>
            <person name="McCusker W."/>
            <person name="McDonough S."/>
            <person name="Mehta T."/>
            <person name="Meldrim J."/>
            <person name="Meneus L."/>
            <person name="Mihai O."/>
            <person name="Mihalev A."/>
            <person name="Mihova T."/>
            <person name="Mittelman R."/>
            <person name="Mlenga V."/>
            <person name="Montmayeur A."/>
            <person name="Mulrain L."/>
            <person name="Navidi A."/>
            <person name="Naylor J."/>
            <person name="Negash T."/>
            <person name="Nguyen T."/>
            <person name="Nguyen N."/>
            <person name="Nicol R."/>
            <person name="Norbu C."/>
            <person name="Norbu N."/>
            <person name="Novod N."/>
            <person name="O'Neill B."/>
            <person name="Osman S."/>
            <person name="Markiewicz E."/>
            <person name="Oyono O.L."/>
            <person name="Patti C."/>
            <person name="Phunkhang P."/>
            <person name="Pierre F."/>
            <person name="Priest M."/>
            <person name="Raghuraman S."/>
            <person name="Rege F."/>
            <person name="Reyes R."/>
            <person name="Rise C."/>
            <person name="Rogov P."/>
            <person name="Ross K."/>
            <person name="Ryan E."/>
            <person name="Settipalli S."/>
            <person name="Shea T."/>
            <person name="Sherpa N."/>
            <person name="Shi L."/>
            <person name="Shih D."/>
            <person name="Sparrow T."/>
            <person name="Spaulding J."/>
            <person name="Stalker J."/>
            <person name="Stange-Thomann N."/>
            <person name="Stavropoulos S."/>
            <person name="Stone C."/>
            <person name="Strader C."/>
            <person name="Tesfaye S."/>
            <person name="Thomson T."/>
            <person name="Thoulutsang Y."/>
            <person name="Thoulutsang D."/>
            <person name="Topham K."/>
            <person name="Topping I."/>
            <person name="Tsamla T."/>
            <person name="Vassiliev H."/>
            <person name="Vo A."/>
            <person name="Wangchuk T."/>
            <person name="Wangdi T."/>
            <person name="Weiand M."/>
            <person name="Wilkinson J."/>
            <person name="Wilson A."/>
            <person name="Yadav S."/>
            <person name="Young G."/>
            <person name="Yu Q."/>
            <person name="Zembek L."/>
            <person name="Zhong D."/>
            <person name="Zimmer A."/>
            <person name="Zwirko Z."/>
            <person name="Jaffe D.B."/>
            <person name="Alvarez P."/>
            <person name="Brockman W."/>
            <person name="Butler J."/>
            <person name="Chin C."/>
            <person name="Gnerre S."/>
            <person name="Grabherr M."/>
            <person name="Kleber M."/>
            <person name="Mauceli E."/>
            <person name="MacCallum I."/>
        </authorList>
    </citation>
    <scope>NUCLEOTIDE SEQUENCE [LARGE SCALE GENOMIC DNA]</scope>
    <source>
        <strain evidence="2 3">TSC#14021-0224.01</strain>
    </source>
</reference>
<reference evidence="2 3" key="2">
    <citation type="journal article" date="2008" name="Bioinformatics">
        <title>Assembly reconciliation.</title>
        <authorList>
            <person name="Zimin A.V."/>
            <person name="Smith D.R."/>
            <person name="Sutton G."/>
            <person name="Yorke J.A."/>
        </authorList>
    </citation>
    <scope>NUCLEOTIDE SEQUENCE [LARGE SCALE GENOMIC DNA]</scope>
    <source>
        <strain evidence="2 3">TSC#14021-0224.01</strain>
    </source>
</reference>
<evidence type="ECO:0000313" key="3">
    <source>
        <dbReference type="Proteomes" id="UP000008711"/>
    </source>
</evidence>
<sequence length="527" mass="59526">MDYRSMNESCQCPRCRCEIRLPSQPMPCPEKCSPEKYMMCGSEQRPRWQKRPGPQEVFQNFSQRNSQTLSQESAQNWSFQPPPNCFCGQQTSMRAQPDYSQQFSQEYSQQFLPNLTQQCSQQAPCISCCGQQKHQNCCQSPCANWMRPCCRITHEIGVQTDEMECEIKPEYIAITDITTKELEVKHRTGKTETIIERVQSVTHFPVTDTQFLGENGQIDKAMEDDVVPNRAMRNSELEPMLDSIRAKVPKSEHNSGKEQLVYQEYAKSERDFNDPKAKVEKTIVKLKTPLDSPESLSKSRSPSNISSPSRVPSEDDFDDPKATVEKTIIKDKSPLDSPEPPSRMPNEDKAHPSLPRVISSISAEDPSVVKDEDGSNSTDIDVNDHKESIEKEKKVVHSESDNVSTVHVKVTNRKEASVKSHPDREPTKTAIFESSVSQVLVKKHEKKPEEKKPKRPPPKVELKLGYPPNDLVCRYADPPACRPTCGSTRCPCPPSISCNQCPPCPPSTRQCDPIYGFGSMCVGYYCL</sequence>
<evidence type="ECO:0000313" key="2">
    <source>
        <dbReference type="EMBL" id="EDV56776.2"/>
    </source>
</evidence>
<proteinExistence type="predicted"/>
<feature type="compositionally biased region" description="Basic and acidic residues" evidence="1">
    <location>
        <begin position="319"/>
        <end position="334"/>
    </location>
</feature>
<evidence type="ECO:0000256" key="1">
    <source>
        <dbReference type="SAM" id="MobiDB-lite"/>
    </source>
</evidence>
<protein>
    <submittedName>
        <fullName evidence="2">Uncharacterized protein</fullName>
    </submittedName>
</protein>
<organism evidence="2 3">
    <name type="scientific">Drosophila erecta</name>
    <name type="common">Fruit fly</name>
    <dbReference type="NCBI Taxonomy" id="7220"/>
    <lineage>
        <taxon>Eukaryota</taxon>
        <taxon>Metazoa</taxon>
        <taxon>Ecdysozoa</taxon>
        <taxon>Arthropoda</taxon>
        <taxon>Hexapoda</taxon>
        <taxon>Insecta</taxon>
        <taxon>Pterygota</taxon>
        <taxon>Neoptera</taxon>
        <taxon>Endopterygota</taxon>
        <taxon>Diptera</taxon>
        <taxon>Brachycera</taxon>
        <taxon>Muscomorpha</taxon>
        <taxon>Ephydroidea</taxon>
        <taxon>Drosophilidae</taxon>
        <taxon>Drosophila</taxon>
        <taxon>Sophophora</taxon>
    </lineage>
</organism>
<name>B3NPB3_DROER</name>
<feature type="compositionally biased region" description="Basic and acidic residues" evidence="1">
    <location>
        <begin position="412"/>
        <end position="427"/>
    </location>
</feature>
<gene>
    <name evidence="2" type="primary">Dere\GG20047</name>
    <name evidence="2" type="synonym">dere_GLEANR_4879</name>
    <name evidence="2" type="synonym">GG20047</name>
    <name evidence="2" type="ORF">Dere_GG20047</name>
</gene>